<feature type="transmembrane region" description="Helical" evidence="5">
    <location>
        <begin position="20"/>
        <end position="45"/>
    </location>
</feature>
<dbReference type="InterPro" id="IPR002033">
    <property type="entry name" value="TatC"/>
</dbReference>
<evidence type="ECO:0000256" key="4">
    <source>
        <dbReference type="ARBA" id="ARBA00023136"/>
    </source>
</evidence>
<evidence type="ECO:0000256" key="1">
    <source>
        <dbReference type="ARBA" id="ARBA00004141"/>
    </source>
</evidence>
<comment type="function">
    <text evidence="5">Part of the twin-arginine translocation (Tat) system that transports large folded proteins containing a characteristic twin-arginine motif in their signal peptide across membranes.</text>
</comment>
<keyword evidence="4 5" id="KW-0472">Membrane</keyword>
<comment type="similarity">
    <text evidence="5">Belongs to the TatC family.</text>
</comment>
<keyword evidence="3 5" id="KW-1133">Transmembrane helix</keyword>
<organism evidence="6 7">
    <name type="scientific">Fictibacillus phosphorivorans</name>
    <dbReference type="NCBI Taxonomy" id="1221500"/>
    <lineage>
        <taxon>Bacteria</taxon>
        <taxon>Bacillati</taxon>
        <taxon>Bacillota</taxon>
        <taxon>Bacilli</taxon>
        <taxon>Bacillales</taxon>
        <taxon>Fictibacillaceae</taxon>
        <taxon>Fictibacillus</taxon>
    </lineage>
</organism>
<dbReference type="EMBL" id="LRFC01000026">
    <property type="protein sequence ID" value="KZE65652.1"/>
    <property type="molecule type" value="Genomic_DNA"/>
</dbReference>
<dbReference type="AlphaFoldDB" id="A0A163QTJ2"/>
<comment type="subunit">
    <text evidence="5">Forms a complex with TatA.</text>
</comment>
<dbReference type="PRINTS" id="PR01840">
    <property type="entry name" value="TATCFAMILY"/>
</dbReference>
<dbReference type="RefSeq" id="WP_066242564.1">
    <property type="nucleotide sequence ID" value="NZ_LRFC01000026.1"/>
</dbReference>
<feature type="transmembrane region" description="Helical" evidence="5">
    <location>
        <begin position="155"/>
        <end position="177"/>
    </location>
</feature>
<dbReference type="PANTHER" id="PTHR30371:SF0">
    <property type="entry name" value="SEC-INDEPENDENT PROTEIN TRANSLOCASE PROTEIN TATC, CHLOROPLASTIC-RELATED"/>
    <property type="match status" value="1"/>
</dbReference>
<feature type="transmembrane region" description="Helical" evidence="5">
    <location>
        <begin position="65"/>
        <end position="92"/>
    </location>
</feature>
<sequence length="260" mass="29632">MTTEKNMSLYGHIGELRKRIMWAILAFFVFLIAGFFLAKPVIVYLQSDPIAKNIQMNAFHLTDPLNVYMTFAFFIGLVLSAPVVLYQLWAFISPGLYENERKVTLMYIPIAFVLFLTGLAFAYFILFPFVVSFMGNVAEALSVEGEYGIQEYFSFLFNITLPFGLLFQFPVLIMFLTRLGIVTPDLLKSIRKVAYFGILVVAGLITPPELLSHLMVTFPLILLYEISIIISRTAYKKRMKAEVEALIKEREAEAESAFHD</sequence>
<comment type="subcellular location">
    <subcellularLocation>
        <location evidence="5">Cell membrane</location>
        <topology evidence="5">Multi-pass membrane protein</topology>
    </subcellularLocation>
    <subcellularLocation>
        <location evidence="1">Membrane</location>
        <topology evidence="1">Multi-pass membrane protein</topology>
    </subcellularLocation>
</comment>
<evidence type="ECO:0000313" key="7">
    <source>
        <dbReference type="Proteomes" id="UP000076567"/>
    </source>
</evidence>
<dbReference type="GO" id="GO:0033281">
    <property type="term" value="C:TAT protein transport complex"/>
    <property type="evidence" value="ECO:0007669"/>
    <property type="project" value="UniProtKB-UniRule"/>
</dbReference>
<keyword evidence="5" id="KW-0811">Translocation</keyword>
<reference evidence="7" key="1">
    <citation type="submission" date="2016-01" db="EMBL/GenBank/DDBJ databases">
        <title>Draft genome of Chromobacterium sp. F49.</title>
        <authorList>
            <person name="Hong K.W."/>
        </authorList>
    </citation>
    <scope>NUCLEOTIDE SEQUENCE [LARGE SCALE GENOMIC DNA]</scope>
    <source>
        <strain evidence="7">P7IIIA</strain>
    </source>
</reference>
<dbReference type="HAMAP" id="MF_00902">
    <property type="entry name" value="TatC"/>
    <property type="match status" value="1"/>
</dbReference>
<accession>A0A163QTJ2</accession>
<dbReference type="Proteomes" id="UP000076567">
    <property type="component" value="Unassembled WGS sequence"/>
</dbReference>
<keyword evidence="2 5" id="KW-0812">Transmembrane</keyword>
<dbReference type="InterPro" id="IPR019820">
    <property type="entry name" value="Sec-indep_translocase_CS"/>
</dbReference>
<name>A0A163QTJ2_9BACL</name>
<keyword evidence="7" id="KW-1185">Reference proteome</keyword>
<dbReference type="OrthoDB" id="9777044at2"/>
<evidence type="ECO:0000256" key="2">
    <source>
        <dbReference type="ARBA" id="ARBA00022692"/>
    </source>
</evidence>
<dbReference type="GO" id="GO:0009977">
    <property type="term" value="F:proton motive force dependent protein transmembrane transporter activity"/>
    <property type="evidence" value="ECO:0007669"/>
    <property type="project" value="TreeGrafter"/>
</dbReference>
<dbReference type="Pfam" id="PF00902">
    <property type="entry name" value="TatC"/>
    <property type="match status" value="1"/>
</dbReference>
<feature type="transmembrane region" description="Helical" evidence="5">
    <location>
        <begin position="104"/>
        <end position="135"/>
    </location>
</feature>
<dbReference type="GO" id="GO:0043953">
    <property type="term" value="P:protein transport by the Tat complex"/>
    <property type="evidence" value="ECO:0007669"/>
    <property type="project" value="UniProtKB-UniRule"/>
</dbReference>
<keyword evidence="5" id="KW-0653">Protein transport</keyword>
<keyword evidence="5" id="KW-1003">Cell membrane</keyword>
<evidence type="ECO:0000256" key="5">
    <source>
        <dbReference type="HAMAP-Rule" id="MF_00902"/>
    </source>
</evidence>
<evidence type="ECO:0000256" key="3">
    <source>
        <dbReference type="ARBA" id="ARBA00022989"/>
    </source>
</evidence>
<protein>
    <recommendedName>
        <fullName evidence="5">Sec-independent protein translocase protein TatC</fullName>
    </recommendedName>
</protein>
<keyword evidence="5" id="KW-0813">Transport</keyword>
<gene>
    <name evidence="5" type="primary">tatC</name>
    <name evidence="6" type="ORF">AWM68_20500</name>
</gene>
<evidence type="ECO:0000313" key="6">
    <source>
        <dbReference type="EMBL" id="KZE65652.1"/>
    </source>
</evidence>
<feature type="transmembrane region" description="Helical" evidence="5">
    <location>
        <begin position="189"/>
        <end position="205"/>
    </location>
</feature>
<proteinExistence type="inferred from homology"/>
<dbReference type="NCBIfam" id="TIGR00945">
    <property type="entry name" value="tatC"/>
    <property type="match status" value="1"/>
</dbReference>
<dbReference type="GO" id="GO:0065002">
    <property type="term" value="P:intracellular protein transmembrane transport"/>
    <property type="evidence" value="ECO:0007669"/>
    <property type="project" value="TreeGrafter"/>
</dbReference>
<comment type="caution">
    <text evidence="6">The sequence shown here is derived from an EMBL/GenBank/DDBJ whole genome shotgun (WGS) entry which is preliminary data.</text>
</comment>
<dbReference type="PROSITE" id="PS01218">
    <property type="entry name" value="TATC"/>
    <property type="match status" value="1"/>
</dbReference>
<dbReference type="PANTHER" id="PTHR30371">
    <property type="entry name" value="SEC-INDEPENDENT PROTEIN TRANSLOCASE PROTEIN TATC"/>
    <property type="match status" value="1"/>
</dbReference>
<feature type="transmembrane region" description="Helical" evidence="5">
    <location>
        <begin position="211"/>
        <end position="230"/>
    </location>
</feature>